<dbReference type="SUPFAM" id="SSF81342">
    <property type="entry name" value="Transmembrane di-heme cytochromes"/>
    <property type="match status" value="1"/>
</dbReference>
<dbReference type="Gene3D" id="1.20.950.20">
    <property type="entry name" value="Transmembrane di-heme cytochromes, Chain C"/>
    <property type="match status" value="1"/>
</dbReference>
<evidence type="ECO:0000256" key="2">
    <source>
        <dbReference type="ARBA" id="ARBA00022475"/>
    </source>
</evidence>
<evidence type="ECO:0000256" key="5">
    <source>
        <dbReference type="ARBA" id="ARBA00023136"/>
    </source>
</evidence>
<feature type="transmembrane region" description="Helical" evidence="6">
    <location>
        <begin position="38"/>
        <end position="56"/>
    </location>
</feature>
<protein>
    <submittedName>
        <fullName evidence="8">Cytochrome b/b6 domain-containing protein</fullName>
    </submittedName>
</protein>
<accession>A0ABT7Q8F9</accession>
<feature type="domain" description="Cytochrome b561 bacterial/Ni-hydrogenase" evidence="7">
    <location>
        <begin position="9"/>
        <end position="170"/>
    </location>
</feature>
<evidence type="ECO:0000256" key="3">
    <source>
        <dbReference type="ARBA" id="ARBA00022692"/>
    </source>
</evidence>
<proteinExistence type="predicted"/>
<evidence type="ECO:0000256" key="1">
    <source>
        <dbReference type="ARBA" id="ARBA00004651"/>
    </source>
</evidence>
<comment type="subcellular location">
    <subcellularLocation>
        <location evidence="1">Cell membrane</location>
        <topology evidence="1">Multi-pass membrane protein</topology>
    </subcellularLocation>
</comment>
<keyword evidence="5 6" id="KW-0472">Membrane</keyword>
<dbReference type="PANTHER" id="PTHR30485:SF2">
    <property type="entry name" value="BLL0597 PROTEIN"/>
    <property type="match status" value="1"/>
</dbReference>
<dbReference type="RefSeq" id="WP_290040905.1">
    <property type="nucleotide sequence ID" value="NZ_JAOPLU010000001.1"/>
</dbReference>
<sequence>MENKREIAVWDVVIRLFHWVTVTLCALNLFVLEEGKLYHRYVGYTIAGLLIIRIVWGVKGSHYARFAQWFPTPSKVMDYIKSTLNGNHPYYAGHNPVGSLMVLLLLTCLVGTAVTGILTNYESFFGDDVMEGIHGVFAQTLQIAILIHVLAVIVIDYLTKGDLIRCMITGKKRVDDISNVKDLK</sequence>
<name>A0ABT7Q8F9_9GAMM</name>
<comment type="caution">
    <text evidence="8">The sequence shown here is derived from an EMBL/GenBank/DDBJ whole genome shotgun (WGS) entry which is preliminary data.</text>
</comment>
<reference evidence="8" key="1">
    <citation type="submission" date="2024-05" db="EMBL/GenBank/DDBJ databases">
        <title>WGS of Aeromonas isolates.</title>
        <authorList>
            <person name="Lee H."/>
        </authorList>
    </citation>
    <scope>NUCLEOTIDE SEQUENCE</scope>
    <source>
        <strain evidence="8">LP308</strain>
    </source>
</reference>
<dbReference type="InterPro" id="IPR016174">
    <property type="entry name" value="Di-haem_cyt_TM"/>
</dbReference>
<feature type="transmembrane region" description="Helical" evidence="6">
    <location>
        <begin position="100"/>
        <end position="121"/>
    </location>
</feature>
<keyword evidence="3 6" id="KW-0812">Transmembrane</keyword>
<dbReference type="Proteomes" id="UP001168109">
    <property type="component" value="Unassembled WGS sequence"/>
</dbReference>
<dbReference type="EMBL" id="JAOPLU010000001">
    <property type="protein sequence ID" value="MDM5130043.1"/>
    <property type="molecule type" value="Genomic_DNA"/>
</dbReference>
<feature type="transmembrane region" description="Helical" evidence="6">
    <location>
        <begin position="141"/>
        <end position="159"/>
    </location>
</feature>
<dbReference type="InterPro" id="IPR051542">
    <property type="entry name" value="Hydrogenase_cytochrome"/>
</dbReference>
<dbReference type="InterPro" id="IPR011577">
    <property type="entry name" value="Cyt_b561_bac/Ni-Hgenase"/>
</dbReference>
<evidence type="ECO:0000313" key="9">
    <source>
        <dbReference type="Proteomes" id="UP001168109"/>
    </source>
</evidence>
<keyword evidence="9" id="KW-1185">Reference proteome</keyword>
<evidence type="ECO:0000259" key="7">
    <source>
        <dbReference type="Pfam" id="PF01292"/>
    </source>
</evidence>
<keyword evidence="4 6" id="KW-1133">Transmembrane helix</keyword>
<evidence type="ECO:0000313" key="8">
    <source>
        <dbReference type="EMBL" id="MDM5130043.1"/>
    </source>
</evidence>
<dbReference type="PANTHER" id="PTHR30485">
    <property type="entry name" value="NI/FE-HYDROGENASE 1 B-TYPE CYTOCHROME SUBUNIT"/>
    <property type="match status" value="1"/>
</dbReference>
<feature type="transmembrane region" description="Helical" evidence="6">
    <location>
        <begin position="12"/>
        <end position="32"/>
    </location>
</feature>
<keyword evidence="2" id="KW-1003">Cell membrane</keyword>
<organism evidence="8 9">
    <name type="scientific">Aeromonas piscicola</name>
    <dbReference type="NCBI Taxonomy" id="600645"/>
    <lineage>
        <taxon>Bacteria</taxon>
        <taxon>Pseudomonadati</taxon>
        <taxon>Pseudomonadota</taxon>
        <taxon>Gammaproteobacteria</taxon>
        <taxon>Aeromonadales</taxon>
        <taxon>Aeromonadaceae</taxon>
        <taxon>Aeromonas</taxon>
    </lineage>
</organism>
<evidence type="ECO:0000256" key="4">
    <source>
        <dbReference type="ARBA" id="ARBA00022989"/>
    </source>
</evidence>
<evidence type="ECO:0000256" key="6">
    <source>
        <dbReference type="SAM" id="Phobius"/>
    </source>
</evidence>
<dbReference type="Pfam" id="PF01292">
    <property type="entry name" value="Ni_hydr_CYTB"/>
    <property type="match status" value="1"/>
</dbReference>
<gene>
    <name evidence="8" type="ORF">OB962_03365</name>
</gene>